<keyword evidence="2" id="KW-1185">Reference proteome</keyword>
<organism evidence="1 2">
    <name type="scientific">Sphingobacterium pedocola</name>
    <dbReference type="NCBI Taxonomy" id="2082722"/>
    <lineage>
        <taxon>Bacteria</taxon>
        <taxon>Pseudomonadati</taxon>
        <taxon>Bacteroidota</taxon>
        <taxon>Sphingobacteriia</taxon>
        <taxon>Sphingobacteriales</taxon>
        <taxon>Sphingobacteriaceae</taxon>
        <taxon>Sphingobacterium</taxon>
    </lineage>
</organism>
<proteinExistence type="predicted"/>
<dbReference type="RefSeq" id="WP_196940023.1">
    <property type="nucleotide sequence ID" value="NZ_MU158690.1"/>
</dbReference>
<comment type="caution">
    <text evidence="1">The sequence shown here is derived from an EMBL/GenBank/DDBJ whole genome shotgun (WGS) entry which is preliminary data.</text>
</comment>
<dbReference type="EMBL" id="PSKQ01000023">
    <property type="protein sequence ID" value="MBE8722102.1"/>
    <property type="molecule type" value="Genomic_DNA"/>
</dbReference>
<dbReference type="Proteomes" id="UP000618319">
    <property type="component" value="Unassembled WGS sequence"/>
</dbReference>
<sequence>MNVIYRIYILIGLVFLLPSRNAKAQTTKLQASLFEGILVAGYTDEGAYINCTGPAVKYVVKKTSIMAGLLPSLKIKKDRVQGGATSNSLVTPTLGFGLTGCYKHLVIQLPAFYSAKTSTADGNWKLGIGVGYKF</sequence>
<protein>
    <recommendedName>
        <fullName evidence="3">Outer membrane protein beta-barrel domain-containing protein</fullName>
    </recommendedName>
</protein>
<name>A0ABR9T9S6_9SPHI</name>
<accession>A0ABR9T9S6</accession>
<evidence type="ECO:0000313" key="2">
    <source>
        <dbReference type="Proteomes" id="UP000618319"/>
    </source>
</evidence>
<evidence type="ECO:0008006" key="3">
    <source>
        <dbReference type="Google" id="ProtNLM"/>
    </source>
</evidence>
<gene>
    <name evidence="1" type="ORF">C4F40_15340</name>
</gene>
<reference evidence="1 2" key="1">
    <citation type="submission" date="2018-02" db="EMBL/GenBank/DDBJ databases">
        <title>Sphingobacterium KA21.</title>
        <authorList>
            <person name="Vasarhelyi B.M."/>
            <person name="Deshmukh S."/>
            <person name="Balint B."/>
            <person name="Kukolya J."/>
        </authorList>
    </citation>
    <scope>NUCLEOTIDE SEQUENCE [LARGE SCALE GENOMIC DNA]</scope>
    <source>
        <strain evidence="1 2">Ka21</strain>
    </source>
</reference>
<evidence type="ECO:0000313" key="1">
    <source>
        <dbReference type="EMBL" id="MBE8722102.1"/>
    </source>
</evidence>